<proteinExistence type="predicted"/>
<dbReference type="Pfam" id="PF04480">
    <property type="entry name" value="DUF559"/>
    <property type="match status" value="1"/>
</dbReference>
<keyword evidence="4" id="KW-1185">Reference proteome</keyword>
<keyword evidence="3" id="KW-0255">Endonuclease</keyword>
<sequence>MRELTTPGILPLPPEGGEVAPRSGDGVGEGLSKSRSRRKPGITGRARDLRQRDNQAEAMLWLELKRRQLGGYKFTRQFPIGPYFADFACREKSLVVEIDGSQHADNAYDRRRDEFMRLAGYSTLRFWNHDVLKHRVSVCETILAALDGRLAEDVTAADLRFVYSPQANPPPIAGPGFGPLNQLLINEK</sequence>
<keyword evidence="3" id="KW-0378">Hydrolase</keyword>
<dbReference type="InterPro" id="IPR011335">
    <property type="entry name" value="Restrct_endonuc-II-like"/>
</dbReference>
<organism evidence="3 4">
    <name type="scientific">Neomesorhizobium albiziae</name>
    <dbReference type="NCBI Taxonomy" id="335020"/>
    <lineage>
        <taxon>Bacteria</taxon>
        <taxon>Pseudomonadati</taxon>
        <taxon>Pseudomonadota</taxon>
        <taxon>Alphaproteobacteria</taxon>
        <taxon>Hyphomicrobiales</taxon>
        <taxon>Phyllobacteriaceae</taxon>
        <taxon>Neomesorhizobium</taxon>
    </lineage>
</organism>
<keyword evidence="3" id="KW-0540">Nuclease</keyword>
<dbReference type="EMBL" id="FOSL01000001">
    <property type="protein sequence ID" value="SFJ90583.1"/>
    <property type="molecule type" value="Genomic_DNA"/>
</dbReference>
<accession>A0A1I3V6J6</accession>
<evidence type="ECO:0000256" key="1">
    <source>
        <dbReference type="SAM" id="MobiDB-lite"/>
    </source>
</evidence>
<name>A0A1I3V6J6_9HYPH</name>
<dbReference type="SUPFAM" id="SSF52980">
    <property type="entry name" value="Restriction endonuclease-like"/>
    <property type="match status" value="1"/>
</dbReference>
<evidence type="ECO:0000259" key="2">
    <source>
        <dbReference type="Pfam" id="PF04480"/>
    </source>
</evidence>
<dbReference type="PANTHER" id="PTHR38590">
    <property type="entry name" value="BLL0828 PROTEIN"/>
    <property type="match status" value="1"/>
</dbReference>
<dbReference type="AlphaFoldDB" id="A0A1I3V6J6"/>
<dbReference type="InterPro" id="IPR047216">
    <property type="entry name" value="Endonuclease_DUF559_bact"/>
</dbReference>
<dbReference type="OrthoDB" id="9798754at2"/>
<dbReference type="PANTHER" id="PTHR38590:SF1">
    <property type="entry name" value="BLL0828 PROTEIN"/>
    <property type="match status" value="1"/>
</dbReference>
<feature type="domain" description="DUF559" evidence="2">
    <location>
        <begin position="43"/>
        <end position="146"/>
    </location>
</feature>
<evidence type="ECO:0000313" key="3">
    <source>
        <dbReference type="EMBL" id="SFJ90583.1"/>
    </source>
</evidence>
<dbReference type="CDD" id="cd01038">
    <property type="entry name" value="Endonuclease_DUF559"/>
    <property type="match status" value="1"/>
</dbReference>
<dbReference type="InterPro" id="IPR007569">
    <property type="entry name" value="DUF559"/>
</dbReference>
<dbReference type="Proteomes" id="UP000323300">
    <property type="component" value="Unassembled WGS sequence"/>
</dbReference>
<reference evidence="3 4" key="1">
    <citation type="submission" date="2016-10" db="EMBL/GenBank/DDBJ databases">
        <authorList>
            <person name="Varghese N."/>
            <person name="Submissions S."/>
        </authorList>
    </citation>
    <scope>NUCLEOTIDE SEQUENCE [LARGE SCALE GENOMIC DNA]</scope>
    <source>
        <strain evidence="3 4">DSM 21822</strain>
    </source>
</reference>
<dbReference type="Gene3D" id="3.40.960.10">
    <property type="entry name" value="VSR Endonuclease"/>
    <property type="match status" value="1"/>
</dbReference>
<feature type="region of interest" description="Disordered" evidence="1">
    <location>
        <begin position="1"/>
        <end position="49"/>
    </location>
</feature>
<protein>
    <submittedName>
        <fullName evidence="3">Very-short-patch-repair endonuclease</fullName>
    </submittedName>
</protein>
<dbReference type="GO" id="GO:0004519">
    <property type="term" value="F:endonuclease activity"/>
    <property type="evidence" value="ECO:0007669"/>
    <property type="project" value="UniProtKB-KW"/>
</dbReference>
<evidence type="ECO:0000313" key="4">
    <source>
        <dbReference type="Proteomes" id="UP000323300"/>
    </source>
</evidence>
<gene>
    <name evidence="3" type="ORF">SAMN04488498_101214</name>
</gene>